<sequence length="67" mass="7740">VLSPLWLEISTWPWPEVAASNDCFNSALHTSNPASLMLKHHNFVLRVALEIILYSARRGRNRKPWEV</sequence>
<name>A0A0D9R4B3_CHLSB</name>
<accession>A0A0D9R4B3</accession>
<organism evidence="1 2">
    <name type="scientific">Chlorocebus sabaeus</name>
    <name type="common">Green monkey</name>
    <name type="synonym">Simia sabaea</name>
    <dbReference type="NCBI Taxonomy" id="60711"/>
    <lineage>
        <taxon>Eukaryota</taxon>
        <taxon>Metazoa</taxon>
        <taxon>Chordata</taxon>
        <taxon>Craniata</taxon>
        <taxon>Vertebrata</taxon>
        <taxon>Euteleostomi</taxon>
        <taxon>Mammalia</taxon>
        <taxon>Eutheria</taxon>
        <taxon>Euarchontoglires</taxon>
        <taxon>Primates</taxon>
        <taxon>Haplorrhini</taxon>
        <taxon>Catarrhini</taxon>
        <taxon>Cercopithecidae</taxon>
        <taxon>Cercopithecinae</taxon>
        <taxon>Chlorocebus</taxon>
    </lineage>
</organism>
<dbReference type="EMBL" id="AQIB01159215">
    <property type="status" value="NOT_ANNOTATED_CDS"/>
    <property type="molecule type" value="Genomic_DNA"/>
</dbReference>
<reference evidence="1 2" key="1">
    <citation type="submission" date="2014-03" db="EMBL/GenBank/DDBJ databases">
        <authorList>
            <person name="Warren W."/>
            <person name="Wilson R.K."/>
        </authorList>
    </citation>
    <scope>NUCLEOTIDE SEQUENCE</scope>
</reference>
<dbReference type="EMBL" id="AQIB01159214">
    <property type="status" value="NOT_ANNOTATED_CDS"/>
    <property type="molecule type" value="Genomic_DNA"/>
</dbReference>
<evidence type="ECO:0000313" key="2">
    <source>
        <dbReference type="Proteomes" id="UP000029965"/>
    </source>
</evidence>
<keyword evidence="2" id="KW-1185">Reference proteome</keyword>
<reference evidence="1" key="2">
    <citation type="submission" date="2025-08" db="UniProtKB">
        <authorList>
            <consortium name="Ensembl"/>
        </authorList>
    </citation>
    <scope>IDENTIFICATION</scope>
</reference>
<dbReference type="Proteomes" id="UP000029965">
    <property type="component" value="Chromosome 17"/>
</dbReference>
<dbReference type="Bgee" id="ENSCSAG00000007177">
    <property type="expression patterns" value="Expressed in blood and 1 other cell type or tissue"/>
</dbReference>
<dbReference type="Ensembl" id="ENSCSAT00000005223.1">
    <property type="protein sequence ID" value="ENSCSAP00000003452.1"/>
    <property type="gene ID" value="ENSCSAG00000007177.1"/>
</dbReference>
<protein>
    <submittedName>
        <fullName evidence="1">Uncharacterized protein</fullName>
    </submittedName>
</protein>
<dbReference type="AlphaFoldDB" id="A0A0D9R4B3"/>
<evidence type="ECO:0000313" key="1">
    <source>
        <dbReference type="Ensembl" id="ENSCSAP00000003452.1"/>
    </source>
</evidence>
<reference evidence="1" key="3">
    <citation type="submission" date="2025-09" db="UniProtKB">
        <authorList>
            <consortium name="Ensembl"/>
        </authorList>
    </citation>
    <scope>IDENTIFICATION</scope>
</reference>
<dbReference type="EMBL" id="AQIB01159216">
    <property type="status" value="NOT_ANNOTATED_CDS"/>
    <property type="molecule type" value="Genomic_DNA"/>
</dbReference>
<proteinExistence type="predicted"/>